<dbReference type="Proteomes" id="UP000439752">
    <property type="component" value="Unassembled WGS sequence"/>
</dbReference>
<gene>
    <name evidence="1" type="ORF">EXIGUO9Y_330078</name>
</gene>
<sequence length="329" mass="37630">MQTGYKLLLAATIVSSSIGFNHNVSAQTDSYKIVSTSFSQPLTQIESFIGGKKVETVRYALGDVDRLHDGLLYSSYGDRVINLKNSKTTLKKVADSPLRITKYKNAYYALSLSNLNEFSLTKYSLDFKKIGTTKRYTEFGKELIVTGGKLYVLADHLKGNDYAITIHTFDTTSFKSLHQETIKQLLHADQIRQDGSQLKIYGISPEDDEKLTILSYDVKKQHVTKTMTTNQYVKGGVEKTQILSKETELIFNQDRMYAINNQTKQVHVLYDGKHDLVDYAYDAKTKTYHVLEEITKTAEFWVKTLNRHFKPIAEYRLKKSDSVRPFRVL</sequence>
<keyword evidence="2" id="KW-1185">Reference proteome</keyword>
<dbReference type="AlphaFoldDB" id="A0A653IFU3"/>
<dbReference type="RefSeq" id="WP_159173634.1">
    <property type="nucleotide sequence ID" value="NZ_LR732312.1"/>
</dbReference>
<organism evidence="1 2">
    <name type="scientific">Exiguobacterium oxidotolerans</name>
    <dbReference type="NCBI Taxonomy" id="223958"/>
    <lineage>
        <taxon>Bacteria</taxon>
        <taxon>Bacillati</taxon>
        <taxon>Bacillota</taxon>
        <taxon>Bacilli</taxon>
        <taxon>Bacillales</taxon>
        <taxon>Bacillales Family XII. Incertae Sedis</taxon>
        <taxon>Exiguobacterium</taxon>
    </lineage>
</organism>
<reference evidence="1 2" key="1">
    <citation type="submission" date="2019-10" db="EMBL/GenBank/DDBJ databases">
        <authorList>
            <person name="Karimi E."/>
        </authorList>
    </citation>
    <scope>NUCLEOTIDE SEQUENCE [LARGE SCALE GENOMIC DNA]</scope>
    <source>
        <strain evidence="1">Exiguobacterium sp. 9Y</strain>
    </source>
</reference>
<proteinExistence type="predicted"/>
<evidence type="ECO:0000313" key="1">
    <source>
        <dbReference type="EMBL" id="VWX37654.1"/>
    </source>
</evidence>
<accession>A0A653IFU3</accession>
<evidence type="ECO:0000313" key="2">
    <source>
        <dbReference type="Proteomes" id="UP000439752"/>
    </source>
</evidence>
<protein>
    <submittedName>
        <fullName evidence="1">Uncharacterized protein</fullName>
    </submittedName>
</protein>
<dbReference type="EMBL" id="CABWKQ010000027">
    <property type="protein sequence ID" value="VWX37654.1"/>
    <property type="molecule type" value="Genomic_DNA"/>
</dbReference>
<name>A0A653IFU3_9BACL</name>